<evidence type="ECO:0000313" key="12">
    <source>
        <dbReference type="EMBL" id="CAH1262489.1"/>
    </source>
</evidence>
<keyword evidence="7" id="KW-0456">Lyase</keyword>
<dbReference type="Pfam" id="PF08190">
    <property type="entry name" value="PIH1"/>
    <property type="match status" value="1"/>
</dbReference>
<dbReference type="GO" id="GO:0016301">
    <property type="term" value="F:kinase activity"/>
    <property type="evidence" value="ECO:0007669"/>
    <property type="project" value="UniProtKB-KW"/>
</dbReference>
<evidence type="ECO:0000256" key="7">
    <source>
        <dbReference type="ARBA" id="ARBA00023239"/>
    </source>
</evidence>
<dbReference type="GO" id="GO:0046872">
    <property type="term" value="F:metal ion binding"/>
    <property type="evidence" value="ECO:0007669"/>
    <property type="project" value="UniProtKB-KW"/>
</dbReference>
<feature type="domain" description="Carbohydrate kinase PfkB" evidence="9">
    <location>
        <begin position="853"/>
        <end position="1180"/>
    </location>
</feature>
<evidence type="ECO:0000256" key="1">
    <source>
        <dbReference type="ARBA" id="ARBA00008511"/>
    </source>
</evidence>
<evidence type="ECO:0000256" key="8">
    <source>
        <dbReference type="ARBA" id="ARBA00023295"/>
    </source>
</evidence>
<keyword evidence="4" id="KW-0418">Kinase</keyword>
<dbReference type="GO" id="GO:0004730">
    <property type="term" value="F:pseudouridylate synthase activity"/>
    <property type="evidence" value="ECO:0007669"/>
    <property type="project" value="InterPro"/>
</dbReference>
<dbReference type="InterPro" id="IPR022830">
    <property type="entry name" value="Indigdn_synthA-like"/>
</dbReference>
<evidence type="ECO:0000256" key="6">
    <source>
        <dbReference type="ARBA" id="ARBA00023211"/>
    </source>
</evidence>
<evidence type="ECO:0000256" key="5">
    <source>
        <dbReference type="ARBA" id="ARBA00022801"/>
    </source>
</evidence>
<gene>
    <name evidence="12" type="primary">PIH1D2</name>
    <name evidence="12" type="ORF">BLAG_LOCUS17528</name>
</gene>
<dbReference type="PANTHER" id="PTHR42909">
    <property type="entry name" value="ZGC:136858"/>
    <property type="match status" value="1"/>
</dbReference>
<protein>
    <submittedName>
        <fullName evidence="12">PIH1D2 protein</fullName>
    </submittedName>
</protein>
<keyword evidence="6" id="KW-0464">Manganese</keyword>
<keyword evidence="5" id="KW-0378">Hydrolase</keyword>
<keyword evidence="8" id="KW-0326">Glycosidase</keyword>
<dbReference type="GO" id="GO:0016798">
    <property type="term" value="F:hydrolase activity, acting on glycosyl bonds"/>
    <property type="evidence" value="ECO:0007669"/>
    <property type="project" value="UniProtKB-KW"/>
</dbReference>
<evidence type="ECO:0000313" key="13">
    <source>
        <dbReference type="Proteomes" id="UP000838412"/>
    </source>
</evidence>
<dbReference type="GO" id="GO:0005737">
    <property type="term" value="C:cytoplasm"/>
    <property type="evidence" value="ECO:0007669"/>
    <property type="project" value="TreeGrafter"/>
</dbReference>
<accession>A0A8J9ZS07</accession>
<keyword evidence="3" id="KW-0479">Metal-binding</keyword>
<dbReference type="Gene3D" id="3.40.1190.20">
    <property type="match status" value="1"/>
</dbReference>
<dbReference type="InterPro" id="IPR041442">
    <property type="entry name" value="PIH1D1/2/3_CS-like"/>
</dbReference>
<dbReference type="PANTHER" id="PTHR42909:SF1">
    <property type="entry name" value="CARBOHYDRATE KINASE PFKB DOMAIN-CONTAINING PROTEIN"/>
    <property type="match status" value="1"/>
</dbReference>
<dbReference type="Pfam" id="PF04227">
    <property type="entry name" value="Indigoidine_A"/>
    <property type="match status" value="1"/>
</dbReference>
<dbReference type="Pfam" id="PF00294">
    <property type="entry name" value="PfkB"/>
    <property type="match status" value="1"/>
</dbReference>
<organism evidence="12 13">
    <name type="scientific">Branchiostoma lanceolatum</name>
    <name type="common">Common lancelet</name>
    <name type="synonym">Amphioxus lanceolatum</name>
    <dbReference type="NCBI Taxonomy" id="7740"/>
    <lineage>
        <taxon>Eukaryota</taxon>
        <taxon>Metazoa</taxon>
        <taxon>Chordata</taxon>
        <taxon>Cephalochordata</taxon>
        <taxon>Leptocardii</taxon>
        <taxon>Amphioxiformes</taxon>
        <taxon>Branchiostomatidae</taxon>
        <taxon>Branchiostoma</taxon>
    </lineage>
</organism>
<keyword evidence="13" id="KW-1185">Reference proteome</keyword>
<name>A0A8J9ZS07_BRALA</name>
<dbReference type="Gene3D" id="3.40.1790.10">
    <property type="entry name" value="Indigoidine synthase domain"/>
    <property type="match status" value="1"/>
</dbReference>
<comment type="similarity">
    <text evidence="1">Belongs to the PIH1 family.</text>
</comment>
<evidence type="ECO:0000256" key="4">
    <source>
        <dbReference type="ARBA" id="ARBA00022777"/>
    </source>
</evidence>
<dbReference type="CDD" id="cd01941">
    <property type="entry name" value="YeiC_kinase_like"/>
    <property type="match status" value="1"/>
</dbReference>
<dbReference type="HAMAP" id="MF_01876">
    <property type="entry name" value="PsiMP_glycosidase"/>
    <property type="match status" value="1"/>
</dbReference>
<dbReference type="SUPFAM" id="SSF53613">
    <property type="entry name" value="Ribokinase-like"/>
    <property type="match status" value="1"/>
</dbReference>
<dbReference type="PROSITE" id="PS00584">
    <property type="entry name" value="PFKB_KINASES_2"/>
    <property type="match status" value="1"/>
</dbReference>
<dbReference type="Pfam" id="PF18201">
    <property type="entry name" value="PIH1_CS"/>
    <property type="match status" value="1"/>
</dbReference>
<dbReference type="PROSITE" id="PS00583">
    <property type="entry name" value="PFKB_KINASES_1"/>
    <property type="match status" value="1"/>
</dbReference>
<dbReference type="SUPFAM" id="SSF110581">
    <property type="entry name" value="Indigoidine synthase A-like"/>
    <property type="match status" value="1"/>
</dbReference>
<proteinExistence type="inferred from homology"/>
<dbReference type="InterPro" id="IPR029056">
    <property type="entry name" value="Ribokinase-like"/>
</dbReference>
<evidence type="ECO:0000259" key="10">
    <source>
        <dbReference type="Pfam" id="PF08190"/>
    </source>
</evidence>
<evidence type="ECO:0000256" key="2">
    <source>
        <dbReference type="ARBA" id="ARBA00022679"/>
    </source>
</evidence>
<dbReference type="AlphaFoldDB" id="A0A8J9ZS07"/>
<reference evidence="12" key="1">
    <citation type="submission" date="2022-01" db="EMBL/GenBank/DDBJ databases">
        <authorList>
            <person name="Braso-Vives M."/>
        </authorList>
    </citation>
    <scope>NUCLEOTIDE SEQUENCE</scope>
</reference>
<dbReference type="OrthoDB" id="198885at2759"/>
<evidence type="ECO:0000259" key="9">
    <source>
        <dbReference type="Pfam" id="PF00294"/>
    </source>
</evidence>
<evidence type="ECO:0000259" key="11">
    <source>
        <dbReference type="Pfam" id="PF18201"/>
    </source>
</evidence>
<sequence>MLELLWTNFKFLQIYTTLIRPVLEYGSPVWGGLPRGLSDEVEKVQKTCCRIIGIPSDQLPTLEKRRGEASVREFGRVVADETHPCRHFLVKSGDTKQTDLVMAGLVGGVSNEAAMGQAQRIWDMLDELADSDPDGYKNFISKQMKQAKEEGRRGWAPVPEPHMCVKTSIQKRLHENGPAKDARVLYLNICSFDKVPSPKTDQDPVPVSGGKMSTGTDEQGLYAAVPIVFNPSVLQEVTKDKTAEDMLVNLALEYVQHQYKLTVSSKFVRCEEKLKGDYKTLVKAFQQLSKKSEPSEPVGSGDVLDSPQSILHHLSNLSTENEDKDEPVISLVSEDKPKQGKTTLIEEISSTETQLTKPEFQLIVKEAEGSKPKRLVLKITLPLVRSVSECELDISEDDVVLEVPGKYRLETTLPQSIDEESATAKFSVKTSSLTFGDLVPRTVSVLPWDTNSSAYESGAETNLCMWNTRAPTVTQLIQCKDIMAKMLRHLRFLQPCRHGTWHPFTRRFSDLIKVLPEVSKALANGEPVVALESTVITHGMPYPHNIRTAQRVVQIVREHRATPATIAVINGKLRIGLTEDELEWLAKAEDPILKTSRRDLSMVITKGWSGGTTVAATMIAAYKAGIPVFVTGGIGGVHRGGHSTLDVSADLTELGRTPIAVVSAGVKSILDISRTLEYLETQGVSVMTYGNTTDFPAFFTQKSGFHSPYNITTPEEAAEVIDNHFSLGLDSGLLIAVPIPEQHAAQKVEDAIQRAVQQASEEGVRGDKVTPYILGKVDELTQGKSLVAMDGKCGILDSDNTDIALMENNAAVGSQLAWALSHRRRKHYHNLPTSNLQAKSPLTDVVIKSNKPVVVGASVVDFVAKTKDPEVKLGGMTNPGTLTQSFGGVGRNIADCMSRLGAMPLLVSAVGNDPHAASFYIYSAHMDVSGVSQLEDQRTATYCAVLNGEGEVVLGVGDMDINDQISANLVSKFASAIELAPFVCVDGNIPEETVRYILKLCHYLQVPAWYEPTCVLKSSKPFQSDAWKNITYLSPNLTELRAIYCMVTGHEEPLVPEEDPTLSQRLQEAVFLVRPLLEYLHCVVVTLSRDGVLVCRNTEQQSSFPVGKGNNTVKKTMLTAVHYPVFPKTEQQVINVSGAGDCLSAGMMHGMLQGLPPDICIKQGLLAAYNSTQTHSAVPSNIDCTDFSEENIKKLHWPTYTIPI</sequence>
<dbReference type="InterPro" id="IPR002173">
    <property type="entry name" value="Carboh/pur_kinase_PfkB_CS"/>
</dbReference>
<feature type="domain" description="PIH1D1/2/3 CS-like" evidence="11">
    <location>
        <begin position="370"/>
        <end position="434"/>
    </location>
</feature>
<dbReference type="GO" id="GO:0006753">
    <property type="term" value="P:nucleoside phosphate metabolic process"/>
    <property type="evidence" value="ECO:0007669"/>
    <property type="project" value="UniProtKB-ARBA"/>
</dbReference>
<evidence type="ECO:0000256" key="3">
    <source>
        <dbReference type="ARBA" id="ARBA00022723"/>
    </source>
</evidence>
<dbReference type="InterPro" id="IPR007342">
    <property type="entry name" value="PsuG"/>
</dbReference>
<feature type="domain" description="PIH1 N-terminal" evidence="10">
    <location>
        <begin position="143"/>
        <end position="280"/>
    </location>
</feature>
<keyword evidence="2" id="KW-0808">Transferase</keyword>
<dbReference type="EMBL" id="OV696689">
    <property type="protein sequence ID" value="CAH1262489.1"/>
    <property type="molecule type" value="Genomic_DNA"/>
</dbReference>
<dbReference type="InterPro" id="IPR011611">
    <property type="entry name" value="PfkB_dom"/>
</dbReference>
<dbReference type="Proteomes" id="UP000838412">
    <property type="component" value="Chromosome 4"/>
</dbReference>
<dbReference type="InterPro" id="IPR012981">
    <property type="entry name" value="PIH1_N"/>
</dbReference>